<name>A0ABW2P4H8_9ACTN</name>
<dbReference type="EMBL" id="JBHTCG010000006">
    <property type="protein sequence ID" value="MFC7382688.1"/>
    <property type="molecule type" value="Genomic_DNA"/>
</dbReference>
<evidence type="ECO:0000313" key="2">
    <source>
        <dbReference type="Proteomes" id="UP001596496"/>
    </source>
</evidence>
<sequence>MPDDCEHLIAATAEPADVLPASCQGSRVPVTGREALGITGEAIPPMAPPRPPRMRRRCWSGVIRRPRSGGCGPYAASDAAAT</sequence>
<evidence type="ECO:0000313" key="1">
    <source>
        <dbReference type="EMBL" id="MFC7382688.1"/>
    </source>
</evidence>
<organism evidence="1 2">
    <name type="scientific">Sphaerisporangium rhizosphaerae</name>
    <dbReference type="NCBI Taxonomy" id="2269375"/>
    <lineage>
        <taxon>Bacteria</taxon>
        <taxon>Bacillati</taxon>
        <taxon>Actinomycetota</taxon>
        <taxon>Actinomycetes</taxon>
        <taxon>Streptosporangiales</taxon>
        <taxon>Streptosporangiaceae</taxon>
        <taxon>Sphaerisporangium</taxon>
    </lineage>
</organism>
<dbReference type="Proteomes" id="UP001596496">
    <property type="component" value="Unassembled WGS sequence"/>
</dbReference>
<gene>
    <name evidence="1" type="ORF">ACFQSB_10770</name>
</gene>
<dbReference type="RefSeq" id="WP_380825973.1">
    <property type="nucleotide sequence ID" value="NZ_JBHTCG010000006.1"/>
</dbReference>
<accession>A0ABW2P4H8</accession>
<comment type="caution">
    <text evidence="1">The sequence shown here is derived from an EMBL/GenBank/DDBJ whole genome shotgun (WGS) entry which is preliminary data.</text>
</comment>
<proteinExistence type="predicted"/>
<reference evidence="2" key="1">
    <citation type="journal article" date="2019" name="Int. J. Syst. Evol. Microbiol.">
        <title>The Global Catalogue of Microorganisms (GCM) 10K type strain sequencing project: providing services to taxonomists for standard genome sequencing and annotation.</title>
        <authorList>
            <consortium name="The Broad Institute Genomics Platform"/>
            <consortium name="The Broad Institute Genome Sequencing Center for Infectious Disease"/>
            <person name="Wu L."/>
            <person name="Ma J."/>
        </authorList>
    </citation>
    <scope>NUCLEOTIDE SEQUENCE [LARGE SCALE GENOMIC DNA]</scope>
    <source>
        <strain evidence="2">CECT 7649</strain>
    </source>
</reference>
<keyword evidence="2" id="KW-1185">Reference proteome</keyword>
<protein>
    <submittedName>
        <fullName evidence="1">Uncharacterized protein</fullName>
    </submittedName>
</protein>